<evidence type="ECO:0000313" key="4">
    <source>
        <dbReference type="Proteomes" id="UP000310189"/>
    </source>
</evidence>
<keyword evidence="2" id="KW-1133">Transmembrane helix</keyword>
<sequence>MIPTRRQQAQPGQWQSQWQSNWQSNWQSQQANAANAANPGVNNGADELGQSAGADATTGTAVTATEDSPEATQDDGNDDPSKPPGKSALAPTLTIFIVLALIAIACLYWTRRRKRFVKEEQKRLEVETMSSSDKDEKDSMFARMESPPPIYTRSSSLIPSARNSAYEYENNDNSFNNSFNNSYNAPTVRFAGAQIPSRSTSVSNLSMSNAGTASNRSSVVAPYRSSVMLPPKTYTPFEDTVRY</sequence>
<evidence type="ECO:0000256" key="1">
    <source>
        <dbReference type="SAM" id="MobiDB-lite"/>
    </source>
</evidence>
<dbReference type="Proteomes" id="UP000310189">
    <property type="component" value="Unassembled WGS sequence"/>
</dbReference>
<keyword evidence="2" id="KW-0812">Transmembrane</keyword>
<dbReference type="AlphaFoldDB" id="A0A4T0FUZ1"/>
<evidence type="ECO:0000313" key="3">
    <source>
        <dbReference type="EMBL" id="TIA90796.1"/>
    </source>
</evidence>
<dbReference type="OrthoDB" id="3364269at2759"/>
<reference evidence="3 4" key="1">
    <citation type="submission" date="2019-03" db="EMBL/GenBank/DDBJ databases">
        <title>Sequencing 23 genomes of Wallemia ichthyophaga.</title>
        <authorList>
            <person name="Gostincar C."/>
        </authorList>
    </citation>
    <scope>NUCLEOTIDE SEQUENCE [LARGE SCALE GENOMIC DNA]</scope>
    <source>
        <strain evidence="3 4">EXF-5753</strain>
    </source>
</reference>
<name>A0A4T0FUZ1_9BASI</name>
<keyword evidence="2" id="KW-0472">Membrane</keyword>
<feature type="compositionally biased region" description="Acidic residues" evidence="1">
    <location>
        <begin position="67"/>
        <end position="78"/>
    </location>
</feature>
<feature type="compositionally biased region" description="Low complexity" evidence="1">
    <location>
        <begin position="52"/>
        <end position="65"/>
    </location>
</feature>
<feature type="transmembrane region" description="Helical" evidence="2">
    <location>
        <begin position="88"/>
        <end position="109"/>
    </location>
</feature>
<feature type="compositionally biased region" description="Low complexity" evidence="1">
    <location>
        <begin position="7"/>
        <end position="45"/>
    </location>
</feature>
<feature type="region of interest" description="Disordered" evidence="1">
    <location>
        <begin position="1"/>
        <end position="86"/>
    </location>
</feature>
<dbReference type="EMBL" id="SPNW01000016">
    <property type="protein sequence ID" value="TIA90796.1"/>
    <property type="molecule type" value="Genomic_DNA"/>
</dbReference>
<evidence type="ECO:0000256" key="2">
    <source>
        <dbReference type="SAM" id="Phobius"/>
    </source>
</evidence>
<organism evidence="3 4">
    <name type="scientific">Wallemia hederae</name>
    <dbReference type="NCBI Taxonomy" id="1540922"/>
    <lineage>
        <taxon>Eukaryota</taxon>
        <taxon>Fungi</taxon>
        <taxon>Dikarya</taxon>
        <taxon>Basidiomycota</taxon>
        <taxon>Wallemiomycotina</taxon>
        <taxon>Wallemiomycetes</taxon>
        <taxon>Wallemiales</taxon>
        <taxon>Wallemiaceae</taxon>
        <taxon>Wallemia</taxon>
    </lineage>
</organism>
<proteinExistence type="predicted"/>
<comment type="caution">
    <text evidence="3">The sequence shown here is derived from an EMBL/GenBank/DDBJ whole genome shotgun (WGS) entry which is preliminary data.</text>
</comment>
<accession>A0A4T0FUZ1</accession>
<gene>
    <name evidence="3" type="ORF">E3P99_01415</name>
</gene>
<keyword evidence="4" id="KW-1185">Reference proteome</keyword>
<protein>
    <submittedName>
        <fullName evidence="3">Uncharacterized protein</fullName>
    </submittedName>
</protein>